<keyword evidence="1" id="KW-0472">Membrane</keyword>
<protein>
    <recommendedName>
        <fullName evidence="4">Nitrate reductase gamma subunit</fullName>
    </recommendedName>
</protein>
<keyword evidence="1" id="KW-1133">Transmembrane helix</keyword>
<keyword evidence="3" id="KW-1185">Reference proteome</keyword>
<dbReference type="RefSeq" id="WP_173081531.1">
    <property type="nucleotide sequence ID" value="NZ_BLTE01000002.1"/>
</dbReference>
<evidence type="ECO:0000313" key="2">
    <source>
        <dbReference type="EMBL" id="GFK92969.1"/>
    </source>
</evidence>
<organism evidence="2 3">
    <name type="scientific">Fundidesulfovibrio magnetotacticus</name>
    <dbReference type="NCBI Taxonomy" id="2730080"/>
    <lineage>
        <taxon>Bacteria</taxon>
        <taxon>Pseudomonadati</taxon>
        <taxon>Thermodesulfobacteriota</taxon>
        <taxon>Desulfovibrionia</taxon>
        <taxon>Desulfovibrionales</taxon>
        <taxon>Desulfovibrionaceae</taxon>
        <taxon>Fundidesulfovibrio</taxon>
    </lineage>
</organism>
<gene>
    <name evidence="2" type="ORF">NNJEOMEG_00797</name>
</gene>
<dbReference type="EMBL" id="BLTE01000002">
    <property type="protein sequence ID" value="GFK92969.1"/>
    <property type="molecule type" value="Genomic_DNA"/>
</dbReference>
<feature type="transmembrane region" description="Helical" evidence="1">
    <location>
        <begin position="71"/>
        <end position="93"/>
    </location>
</feature>
<dbReference type="SUPFAM" id="SSF103501">
    <property type="entry name" value="Respiratory nitrate reductase 1 gamma chain"/>
    <property type="match status" value="1"/>
</dbReference>
<dbReference type="Proteomes" id="UP000494245">
    <property type="component" value="Unassembled WGS sequence"/>
</dbReference>
<reference evidence="2 3" key="2">
    <citation type="submission" date="2020-05" db="EMBL/GenBank/DDBJ databases">
        <title>Draft genome sequence of Desulfovibrio sp. strainFSS-1.</title>
        <authorList>
            <person name="Shimoshige H."/>
            <person name="Kobayashi H."/>
            <person name="Maekawa T."/>
        </authorList>
    </citation>
    <scope>NUCLEOTIDE SEQUENCE [LARGE SCALE GENOMIC DNA]</scope>
    <source>
        <strain evidence="2 3">SIID29052-01</strain>
    </source>
</reference>
<sequence length="216" mass="24750">MYAFVNGPLVWIAFAVFVVGSLWQVMSLYKMSKRTDKVFYDHYNPGAARASVWAWLMPLGSRPLRESPATALGFFVFHVCLILTPLFALGHAVTFEFNRGIHWPSLPDGLTDVLTLLFLASALFMLGRRFVLPHVKIVTEPKDYFVWCVTFLPFLTGFLAYHKMLLPPDQMLFLHVLFGCMMLILLPFTKLAHAFLFFLTRAFIGSEFARRGTKTW</sequence>
<feature type="transmembrane region" description="Helical" evidence="1">
    <location>
        <begin position="113"/>
        <end position="132"/>
    </location>
</feature>
<feature type="transmembrane region" description="Helical" evidence="1">
    <location>
        <begin position="173"/>
        <end position="204"/>
    </location>
</feature>
<feature type="transmembrane region" description="Helical" evidence="1">
    <location>
        <begin position="12"/>
        <end position="29"/>
    </location>
</feature>
<reference evidence="2 3" key="1">
    <citation type="submission" date="2020-04" db="EMBL/GenBank/DDBJ databases">
        <authorList>
            <consortium name="Desulfovibrio sp. FSS-1 genome sequencing consortium"/>
            <person name="Shimoshige H."/>
            <person name="Kobayashi H."/>
            <person name="Maekawa T."/>
        </authorList>
    </citation>
    <scope>NUCLEOTIDE SEQUENCE [LARGE SCALE GENOMIC DNA]</scope>
    <source>
        <strain evidence="2 3">SIID29052-01</strain>
    </source>
</reference>
<evidence type="ECO:0000256" key="1">
    <source>
        <dbReference type="SAM" id="Phobius"/>
    </source>
</evidence>
<evidence type="ECO:0008006" key="4">
    <source>
        <dbReference type="Google" id="ProtNLM"/>
    </source>
</evidence>
<dbReference type="Gene3D" id="1.20.950.20">
    <property type="entry name" value="Transmembrane di-heme cytochromes, Chain C"/>
    <property type="match status" value="1"/>
</dbReference>
<accession>A0A6V8LS89</accession>
<name>A0A6V8LS89_9BACT</name>
<keyword evidence="1" id="KW-0812">Transmembrane</keyword>
<proteinExistence type="predicted"/>
<evidence type="ECO:0000313" key="3">
    <source>
        <dbReference type="Proteomes" id="UP000494245"/>
    </source>
</evidence>
<comment type="caution">
    <text evidence="2">The sequence shown here is derived from an EMBL/GenBank/DDBJ whole genome shotgun (WGS) entry which is preliminary data.</text>
</comment>
<dbReference type="AlphaFoldDB" id="A0A6V8LS89"/>
<feature type="transmembrane region" description="Helical" evidence="1">
    <location>
        <begin position="144"/>
        <end position="161"/>
    </location>
</feature>
<dbReference type="InterPro" id="IPR036197">
    <property type="entry name" value="NarG-like_sf"/>
</dbReference>